<sequence length="136" mass="14654">MKKGDGAFLPFVGEYLAEGDARGVVDADMDELPADPRLLDCRSPVIRWPTRSKRPSFFDVDVDAFAGVLTLITADRFGGFKIAQPAEAEPREYPADGGWRDADGDGDLLAGDALTAQRGDLLSDGGRCRLTQPVRA</sequence>
<gene>
    <name evidence="1" type="ORF">TS85_13770</name>
</gene>
<keyword evidence="2" id="KW-1185">Reference proteome</keyword>
<dbReference type="Proteomes" id="UP000032300">
    <property type="component" value="Chromosome"/>
</dbReference>
<name>A0A7U4J9A1_9SPHN</name>
<reference evidence="1 2" key="1">
    <citation type="journal article" date="2015" name="Int. J. Syst. Evol. Microbiol.">
        <title>Sphingomonas hengshuiensis sp. nov., isolated from lake wetland.</title>
        <authorList>
            <person name="Wei S."/>
            <person name="Wang T."/>
            <person name="Liu H."/>
            <person name="Zhang C."/>
            <person name="Guo J."/>
            <person name="Wang Q."/>
            <person name="Liang K."/>
            <person name="Zhang Z."/>
        </authorList>
    </citation>
    <scope>NUCLEOTIDE SEQUENCE [LARGE SCALE GENOMIC DNA]</scope>
    <source>
        <strain evidence="1 2">WHSC-8</strain>
    </source>
</reference>
<dbReference type="KEGG" id="sphi:TS85_13770"/>
<organism evidence="1 2">
    <name type="scientific">Sphingomonas hengshuiensis</name>
    <dbReference type="NCBI Taxonomy" id="1609977"/>
    <lineage>
        <taxon>Bacteria</taxon>
        <taxon>Pseudomonadati</taxon>
        <taxon>Pseudomonadota</taxon>
        <taxon>Alphaproteobacteria</taxon>
        <taxon>Sphingomonadales</taxon>
        <taxon>Sphingomonadaceae</taxon>
        <taxon>Sphingomonas</taxon>
    </lineage>
</organism>
<evidence type="ECO:0000313" key="2">
    <source>
        <dbReference type="Proteomes" id="UP000032300"/>
    </source>
</evidence>
<protein>
    <submittedName>
        <fullName evidence="1">Uncharacterized protein</fullName>
    </submittedName>
</protein>
<proteinExistence type="predicted"/>
<dbReference type="AlphaFoldDB" id="A0A7U4J9A1"/>
<accession>A0A7U4J9A1</accession>
<evidence type="ECO:0000313" key="1">
    <source>
        <dbReference type="EMBL" id="AJP72611.1"/>
    </source>
</evidence>
<reference evidence="1 2" key="2">
    <citation type="submission" date="2015-02" db="EMBL/GenBank/DDBJ databases">
        <title>The complete genome of Sphingomonas hengshuiensis sp. WHSC-8 isolated from soil of Hengshui Lake.</title>
        <authorList>
            <person name="Wei S."/>
            <person name="Guo J."/>
            <person name="Su C."/>
            <person name="Wu R."/>
            <person name="Zhang Z."/>
            <person name="Liang K."/>
            <person name="Li H."/>
            <person name="Wang T."/>
            <person name="Liu H."/>
            <person name="Zhang C."/>
            <person name="Li Z."/>
            <person name="Wang Q."/>
            <person name="Meng J."/>
        </authorList>
    </citation>
    <scope>NUCLEOTIDE SEQUENCE [LARGE SCALE GENOMIC DNA]</scope>
    <source>
        <strain evidence="1 2">WHSC-8</strain>
    </source>
</reference>
<dbReference type="EMBL" id="CP010836">
    <property type="protein sequence ID" value="AJP72611.1"/>
    <property type="molecule type" value="Genomic_DNA"/>
</dbReference>